<feature type="region of interest" description="Disordered" evidence="1">
    <location>
        <begin position="77"/>
        <end position="99"/>
    </location>
</feature>
<dbReference type="RefSeq" id="WP_091094099.1">
    <property type="nucleotide sequence ID" value="NZ_FOHX01000027.1"/>
</dbReference>
<organism evidence="2 3">
    <name type="scientific">Nonomuraea wenchangensis</name>
    <dbReference type="NCBI Taxonomy" id="568860"/>
    <lineage>
        <taxon>Bacteria</taxon>
        <taxon>Bacillati</taxon>
        <taxon>Actinomycetota</taxon>
        <taxon>Actinomycetes</taxon>
        <taxon>Streptosporangiales</taxon>
        <taxon>Streptosporangiaceae</taxon>
        <taxon>Nonomuraea</taxon>
    </lineage>
</organism>
<dbReference type="STRING" id="568860.SAMN05421811_127131"/>
<dbReference type="Proteomes" id="UP000199361">
    <property type="component" value="Unassembled WGS sequence"/>
</dbReference>
<dbReference type="OrthoDB" id="3542740at2"/>
<evidence type="ECO:0000256" key="1">
    <source>
        <dbReference type="SAM" id="MobiDB-lite"/>
    </source>
</evidence>
<accession>A0A1I0LU00</accession>
<reference evidence="2 3" key="1">
    <citation type="submission" date="2016-10" db="EMBL/GenBank/DDBJ databases">
        <authorList>
            <person name="de Groot N.N."/>
        </authorList>
    </citation>
    <scope>NUCLEOTIDE SEQUENCE [LARGE SCALE GENOMIC DNA]</scope>
    <source>
        <strain evidence="2 3">CGMCC 4.5598</strain>
    </source>
</reference>
<gene>
    <name evidence="2" type="ORF">SAMN05421811_127131</name>
</gene>
<proteinExistence type="predicted"/>
<name>A0A1I0LU00_9ACTN</name>
<dbReference type="EMBL" id="FOHX01000027">
    <property type="protein sequence ID" value="SEU46726.1"/>
    <property type="molecule type" value="Genomic_DNA"/>
</dbReference>
<keyword evidence="3" id="KW-1185">Reference proteome</keyword>
<protein>
    <submittedName>
        <fullName evidence="2">Uncharacterized protein</fullName>
    </submittedName>
</protein>
<evidence type="ECO:0000313" key="2">
    <source>
        <dbReference type="EMBL" id="SEU46726.1"/>
    </source>
</evidence>
<sequence>MSGEVITRYANRAGAVVELHHQRFTTKTDYRGYYHDETSFELSGFNWRCLGCGVTGCSDIYKDRAYRDLDKARAGGQEHADACSALPPEEEQEEQRRRGLSAWVSGLLGGGS</sequence>
<evidence type="ECO:0000313" key="3">
    <source>
        <dbReference type="Proteomes" id="UP000199361"/>
    </source>
</evidence>
<dbReference type="AlphaFoldDB" id="A0A1I0LU00"/>